<keyword evidence="2" id="KW-0472">Membrane</keyword>
<dbReference type="CDD" id="cd00118">
    <property type="entry name" value="LysM"/>
    <property type="match status" value="1"/>
</dbReference>
<dbReference type="InterPro" id="IPR038440">
    <property type="entry name" value="FimV_C_sf"/>
</dbReference>
<reference evidence="4" key="1">
    <citation type="submission" date="2019-02" db="EMBL/GenBank/DDBJ databases">
        <authorList>
            <person name="Gruber-Vodicka R. H."/>
            <person name="Seah K. B. B."/>
        </authorList>
    </citation>
    <scope>NUCLEOTIDE SEQUENCE</scope>
    <source>
        <strain evidence="4">BECK_S1320</strain>
    </source>
</reference>
<organism evidence="4">
    <name type="scientific">Candidatus Kentrum sp. SD</name>
    <dbReference type="NCBI Taxonomy" id="2126332"/>
    <lineage>
        <taxon>Bacteria</taxon>
        <taxon>Pseudomonadati</taxon>
        <taxon>Pseudomonadota</taxon>
        <taxon>Gammaproteobacteria</taxon>
        <taxon>Candidatus Kentrum</taxon>
    </lineage>
</organism>
<dbReference type="Gene3D" id="1.20.58.2200">
    <property type="match status" value="1"/>
</dbReference>
<evidence type="ECO:0000259" key="3">
    <source>
        <dbReference type="Pfam" id="PF25800"/>
    </source>
</evidence>
<evidence type="ECO:0000256" key="2">
    <source>
        <dbReference type="SAM" id="Phobius"/>
    </source>
</evidence>
<dbReference type="InterPro" id="IPR020012">
    <property type="entry name" value="LysM_FimV"/>
</dbReference>
<feature type="region of interest" description="Disordered" evidence="1">
    <location>
        <begin position="518"/>
        <end position="659"/>
    </location>
</feature>
<dbReference type="Pfam" id="PF25800">
    <property type="entry name" value="FimV_N"/>
    <property type="match status" value="1"/>
</dbReference>
<dbReference type="InterPro" id="IPR018392">
    <property type="entry name" value="LysM"/>
</dbReference>
<proteinExistence type="predicted"/>
<dbReference type="InterPro" id="IPR020011">
    <property type="entry name" value="FimV_C"/>
</dbReference>
<evidence type="ECO:0000313" key="4">
    <source>
        <dbReference type="EMBL" id="VFK42573.1"/>
    </source>
</evidence>
<dbReference type="AlphaFoldDB" id="A0A450YM07"/>
<feature type="transmembrane region" description="Helical" evidence="2">
    <location>
        <begin position="478"/>
        <end position="499"/>
    </location>
</feature>
<feature type="region of interest" description="Disordered" evidence="1">
    <location>
        <begin position="279"/>
        <end position="305"/>
    </location>
</feature>
<dbReference type="EMBL" id="CAADFU010000018">
    <property type="protein sequence ID" value="VFK42573.1"/>
    <property type="molecule type" value="Genomic_DNA"/>
</dbReference>
<keyword evidence="2" id="KW-1133">Transmembrane helix</keyword>
<feature type="domain" description="FimV N-terminal" evidence="3">
    <location>
        <begin position="28"/>
        <end position="135"/>
    </location>
</feature>
<feature type="compositionally biased region" description="Low complexity" evidence="1">
    <location>
        <begin position="447"/>
        <end position="458"/>
    </location>
</feature>
<feature type="compositionally biased region" description="Acidic residues" evidence="1">
    <location>
        <begin position="627"/>
        <end position="639"/>
    </location>
</feature>
<feature type="compositionally biased region" description="Basic and acidic residues" evidence="1">
    <location>
        <begin position="571"/>
        <end position="586"/>
    </location>
</feature>
<feature type="compositionally biased region" description="Polar residues" evidence="1">
    <location>
        <begin position="389"/>
        <end position="401"/>
    </location>
</feature>
<evidence type="ECO:0000256" key="1">
    <source>
        <dbReference type="SAM" id="MobiDB-lite"/>
    </source>
</evidence>
<feature type="compositionally biased region" description="Low complexity" evidence="1">
    <location>
        <begin position="279"/>
        <end position="289"/>
    </location>
</feature>
<dbReference type="NCBIfam" id="TIGR03504">
    <property type="entry name" value="FimV_Cterm"/>
    <property type="match status" value="1"/>
</dbReference>
<dbReference type="NCBIfam" id="TIGR03505">
    <property type="entry name" value="FimV_core"/>
    <property type="match status" value="1"/>
</dbReference>
<sequence length="717" mass="77918">MKELPVTRKSILALMLLLFVPATSVYPLGLTDIELSSEINEPLDARIPFHAQQSTDMETIQVGLADAEHFIRANLERLPILGSLRFEVIQNPDGTAYIRITTNRAINEPFLSFIVEVNWSRGRILREYTLLLDPPTYTSAASTSVKEAAMSADESATVLKTTKPSSAKKPAMASTIMVDERFDDADTSWHGPVTANDTLWSIATRLRADSSVSIEQMMLLLQWHNPEAFLQNNINTLKEGAVLRVPNPGKTATIPQYEALAEVKRQHVAWEEFRQRLAANPAAAPSGSPVPSPETKADATETGQSGRIEILSAGSAKEGTGQTGQDNAKGLQAEIVMAKEEIDAKSRENKELRSRLTEAEELIQEFVHLMEIQSDEINALKNKLAETESAGSQPETPAESRTTPKEVEITPPSISEAGKQEEAVTDQAVPDSPPSPVLEHASEVAAPEEPSLETTTPEIDSKQSEGAWFSDRILRNPMIIAAGLGAIIILLIAGGILWLRRRGKIAEGEVTSSVDKITKGSMDSQGIGMDAKATSRPNKPMDSGNEAKGSFRKIPSEQKTSPHERKKRKSERLQTSKKKAETDIAKNADPSGIQAPLSVQRTPDDRGSGPSKIPPAKTAKTKATEGENLDLDFGFDLDSETSRESPVGEGSNLKILDFPSADMSDDSIDEMQTKLDLAQAYIDMGDAEGARSILDNVLKKGGKLHQNLAKELLGKLD</sequence>
<keyword evidence="2" id="KW-0812">Transmembrane</keyword>
<feature type="region of interest" description="Disordered" evidence="1">
    <location>
        <begin position="384"/>
        <end position="464"/>
    </location>
</feature>
<gene>
    <name evidence="4" type="ORF">BECKSD772E_GA0070983_101816</name>
</gene>
<protein>
    <submittedName>
        <fullName evidence="4">FimV N-terminal domain-containing protein</fullName>
    </submittedName>
</protein>
<feature type="compositionally biased region" description="Basic and acidic residues" evidence="1">
    <location>
        <begin position="554"/>
        <end position="563"/>
    </location>
</feature>
<accession>A0A450YM07</accession>
<dbReference type="InterPro" id="IPR057840">
    <property type="entry name" value="FimV_N"/>
</dbReference>
<name>A0A450YM07_9GAMM</name>